<name>A0ACB1AEI2_MELEN</name>
<dbReference type="Proteomes" id="UP001497535">
    <property type="component" value="Unassembled WGS sequence"/>
</dbReference>
<gene>
    <name evidence="1" type="ORF">MENTE1834_LOCUS36130</name>
</gene>
<accession>A0ACB1AEI2</accession>
<keyword evidence="2" id="KW-1185">Reference proteome</keyword>
<organism evidence="1 2">
    <name type="scientific">Meloidogyne enterolobii</name>
    <name type="common">Root-knot nematode worm</name>
    <name type="synonym">Meloidogyne mayaguensis</name>
    <dbReference type="NCBI Taxonomy" id="390850"/>
    <lineage>
        <taxon>Eukaryota</taxon>
        <taxon>Metazoa</taxon>
        <taxon>Ecdysozoa</taxon>
        <taxon>Nematoda</taxon>
        <taxon>Chromadorea</taxon>
        <taxon>Rhabditida</taxon>
        <taxon>Tylenchina</taxon>
        <taxon>Tylenchomorpha</taxon>
        <taxon>Tylenchoidea</taxon>
        <taxon>Meloidogynidae</taxon>
        <taxon>Meloidogyninae</taxon>
        <taxon>Meloidogyne</taxon>
    </lineage>
</organism>
<comment type="caution">
    <text evidence="1">The sequence shown here is derived from an EMBL/GenBank/DDBJ whole genome shotgun (WGS) entry which is preliminary data.</text>
</comment>
<proteinExistence type="predicted"/>
<evidence type="ECO:0000313" key="2">
    <source>
        <dbReference type="Proteomes" id="UP001497535"/>
    </source>
</evidence>
<evidence type="ECO:0000313" key="1">
    <source>
        <dbReference type="EMBL" id="CAK5088480.1"/>
    </source>
</evidence>
<sequence>MFVTAIKSKRLFSTNSRPKNFNRPKISLLICFWFILSTSNFFIICWTQMANKNFNLIKKGGGCSYEIPDAQDLIFGVPFVHISSPSTHSSPLPRHHSLRARKKRFRRDLVKGREFRQLRIKLYFDPVSILPLTSLLPDAIGFWEVLFNLFYLNFG</sequence>
<reference evidence="1" key="1">
    <citation type="submission" date="2023-11" db="EMBL/GenBank/DDBJ databases">
        <authorList>
            <person name="Poullet M."/>
        </authorList>
    </citation>
    <scope>NUCLEOTIDE SEQUENCE</scope>
    <source>
        <strain evidence="1">E1834</strain>
    </source>
</reference>
<protein>
    <submittedName>
        <fullName evidence="1">Uncharacterized protein</fullName>
    </submittedName>
</protein>
<dbReference type="EMBL" id="CAVMJV010000071">
    <property type="protein sequence ID" value="CAK5088480.1"/>
    <property type="molecule type" value="Genomic_DNA"/>
</dbReference>